<gene>
    <name evidence="4" type="ORF">ACEUDJ_16545</name>
</gene>
<dbReference type="RefSeq" id="WP_408791494.1">
    <property type="nucleotide sequence ID" value="NZ_JBGXBU010000008.1"/>
</dbReference>
<dbReference type="InterPro" id="IPR007470">
    <property type="entry name" value="HemX"/>
</dbReference>
<feature type="coiled-coil region" evidence="1">
    <location>
        <begin position="68"/>
        <end position="127"/>
    </location>
</feature>
<keyword evidence="3" id="KW-0472">Membrane</keyword>
<evidence type="ECO:0000256" key="1">
    <source>
        <dbReference type="SAM" id="Coils"/>
    </source>
</evidence>
<keyword evidence="3" id="KW-0812">Transmembrane</keyword>
<evidence type="ECO:0000313" key="5">
    <source>
        <dbReference type="Proteomes" id="UP001630969"/>
    </source>
</evidence>
<dbReference type="PANTHER" id="PTHR38043:SF1">
    <property type="entry name" value="PROTEIN HEMX"/>
    <property type="match status" value="1"/>
</dbReference>
<evidence type="ECO:0000256" key="3">
    <source>
        <dbReference type="SAM" id="Phobius"/>
    </source>
</evidence>
<dbReference type="Pfam" id="PF04375">
    <property type="entry name" value="HemX"/>
    <property type="match status" value="1"/>
</dbReference>
<proteinExistence type="predicted"/>
<accession>A0ABW9GW57</accession>
<dbReference type="Proteomes" id="UP001630969">
    <property type="component" value="Unassembled WGS sequence"/>
</dbReference>
<keyword evidence="5" id="KW-1185">Reference proteome</keyword>
<reference evidence="4 5" key="1">
    <citation type="submission" date="2024-09" db="EMBL/GenBank/DDBJ databases">
        <title>Aeromonas strains Genome sequencing and assembly.</title>
        <authorList>
            <person name="Hu X."/>
            <person name="Tang B."/>
        </authorList>
    </citation>
    <scope>NUCLEOTIDE SEQUENCE [LARGE SCALE GENOMIC DNA]</scope>
    <source>
        <strain evidence="4 5">NB23SCDHY001</strain>
    </source>
</reference>
<protein>
    <submittedName>
        <fullName evidence="4">Uroporphyrinogen-III C-methyltransferase</fullName>
    </submittedName>
</protein>
<sequence length="366" mass="41016">MTEQQDVQTSTAPGQEATSQTTHASQAAAQPQQPAQSKGRAGVLMGGLAILIALGLTGGLYYHGHQGALAQQAELAQLKQQLTQVSDRLAHSGGEERALLGELGKQQQTLQEEFKGLQNRVLDLNDKRPNDWMLAESEYLVRMAGRKLWLEHDLVSAITLLGNADERIKALNDPSLMPIRKSLAEDITRLKAMPRIDREGLTLKLAALEDQIELLPLSNVTMPAAQEQQSQAVSSNPDEWESNLKKNWVKFTENFITIRRRDGAVEALISPQQEIYLRENLKTKLLQAQLAVYREQQGLYEDSIDKAQRWLGQYFDTDNSATRYLLGELDKLKGEQIQFDYPDKFSSQALLEQVLTERLQRIATGN</sequence>
<organism evidence="4 5">
    <name type="scientific">Aeromonas bivalvium</name>
    <dbReference type="NCBI Taxonomy" id="440079"/>
    <lineage>
        <taxon>Bacteria</taxon>
        <taxon>Pseudomonadati</taxon>
        <taxon>Pseudomonadota</taxon>
        <taxon>Gammaproteobacteria</taxon>
        <taxon>Aeromonadales</taxon>
        <taxon>Aeromonadaceae</taxon>
        <taxon>Aeromonas</taxon>
    </lineage>
</organism>
<dbReference type="PANTHER" id="PTHR38043">
    <property type="entry name" value="PROTEIN HEMX"/>
    <property type="match status" value="1"/>
</dbReference>
<dbReference type="EMBL" id="JBGXBU010000008">
    <property type="protein sequence ID" value="MFM4894458.1"/>
    <property type="molecule type" value="Genomic_DNA"/>
</dbReference>
<evidence type="ECO:0000256" key="2">
    <source>
        <dbReference type="SAM" id="MobiDB-lite"/>
    </source>
</evidence>
<comment type="caution">
    <text evidence="4">The sequence shown here is derived from an EMBL/GenBank/DDBJ whole genome shotgun (WGS) entry which is preliminary data.</text>
</comment>
<keyword evidence="1" id="KW-0175">Coiled coil</keyword>
<feature type="compositionally biased region" description="Polar residues" evidence="2">
    <location>
        <begin position="1"/>
        <end position="13"/>
    </location>
</feature>
<dbReference type="GeneID" id="97221741"/>
<keyword evidence="3" id="KW-1133">Transmembrane helix</keyword>
<feature type="compositionally biased region" description="Low complexity" evidence="2">
    <location>
        <begin position="17"/>
        <end position="35"/>
    </location>
</feature>
<feature type="region of interest" description="Disordered" evidence="2">
    <location>
        <begin position="1"/>
        <end position="35"/>
    </location>
</feature>
<evidence type="ECO:0000313" key="4">
    <source>
        <dbReference type="EMBL" id="MFM4894458.1"/>
    </source>
</evidence>
<feature type="transmembrane region" description="Helical" evidence="3">
    <location>
        <begin position="41"/>
        <end position="62"/>
    </location>
</feature>
<name>A0ABW9GW57_9GAMM</name>